<comment type="subcellular location">
    <subcellularLocation>
        <location evidence="14">Endoplasmic reticulum membrane</location>
        <topology evidence="14">Multi-pass membrane protein</topology>
    </subcellularLocation>
    <subcellularLocation>
        <location evidence="1">Membrane</location>
        <topology evidence="1">Multi-pass membrane protein</topology>
    </subcellularLocation>
</comment>
<dbReference type="STRING" id="5288.A0A5C5FQD9"/>
<gene>
    <name evidence="16" type="ORF">DMC30DRAFT_354458</name>
</gene>
<feature type="region of interest" description="Disordered" evidence="15">
    <location>
        <begin position="1"/>
        <end position="20"/>
    </location>
</feature>
<dbReference type="PANTHER" id="PTHR11035">
    <property type="entry name" value="VERY-LONG-CHAIN (3R)-3-HYDROXYACYL-COA DEHYDRATASE"/>
    <property type="match status" value="1"/>
</dbReference>
<keyword evidence="8 14" id="KW-1133">Transmembrane helix</keyword>
<keyword evidence="9 14" id="KW-0443">Lipid metabolism</keyword>
<dbReference type="InterPro" id="IPR007482">
    <property type="entry name" value="Tyr_Pase-like_PTPLA"/>
</dbReference>
<dbReference type="EMBL" id="SOZI01000108">
    <property type="protein sequence ID" value="TNY19097.1"/>
    <property type="molecule type" value="Genomic_DNA"/>
</dbReference>
<dbReference type="Pfam" id="PF04387">
    <property type="entry name" value="PTPLA"/>
    <property type="match status" value="1"/>
</dbReference>
<evidence type="ECO:0000256" key="12">
    <source>
        <dbReference type="ARBA" id="ARBA00023239"/>
    </source>
</evidence>
<evidence type="ECO:0000256" key="1">
    <source>
        <dbReference type="ARBA" id="ARBA00004141"/>
    </source>
</evidence>
<evidence type="ECO:0000256" key="7">
    <source>
        <dbReference type="ARBA" id="ARBA00022832"/>
    </source>
</evidence>
<keyword evidence="14" id="KW-0256">Endoplasmic reticulum</keyword>
<comment type="caution">
    <text evidence="14">Lacks conserved residue(s) required for the propagation of feature annotation.</text>
</comment>
<dbReference type="GO" id="GO:0005789">
    <property type="term" value="C:endoplasmic reticulum membrane"/>
    <property type="evidence" value="ECO:0007669"/>
    <property type="project" value="UniProtKB-SubCell"/>
</dbReference>
<reference evidence="16 17" key="1">
    <citation type="submission" date="2019-03" db="EMBL/GenBank/DDBJ databases">
        <title>Rhodosporidium diobovatum UCD-FST 08-225 genome sequencing, assembly, and annotation.</title>
        <authorList>
            <person name="Fakankun I.U."/>
            <person name="Fristensky B."/>
            <person name="Levin D.B."/>
        </authorList>
    </citation>
    <scope>NUCLEOTIDE SEQUENCE [LARGE SCALE GENOMIC DNA]</scope>
    <source>
        <strain evidence="16 17">UCD-FST 08-225</strain>
    </source>
</reference>
<evidence type="ECO:0000313" key="16">
    <source>
        <dbReference type="EMBL" id="TNY19097.1"/>
    </source>
</evidence>
<evidence type="ECO:0000256" key="6">
    <source>
        <dbReference type="ARBA" id="ARBA00022692"/>
    </source>
</evidence>
<dbReference type="PANTHER" id="PTHR11035:SF3">
    <property type="entry name" value="VERY-LONG-CHAIN (3R)-3-HYDROXYACYL-COA DEHYDRATASE"/>
    <property type="match status" value="1"/>
</dbReference>
<dbReference type="GO" id="GO:0030148">
    <property type="term" value="P:sphingolipid biosynthetic process"/>
    <property type="evidence" value="ECO:0007669"/>
    <property type="project" value="TreeGrafter"/>
</dbReference>
<accession>A0A5C5FQD9</accession>
<comment type="function">
    <text evidence="14">Catalyzes the third of the four reactions of the long-chain fatty acids elongation cycle. This endoplasmic reticulum-bound enzymatic process, allows the addition of two carbons to the chain of long- and very long-chain fatty acids/VLCFAs per cycle. This enzyme catalyzes the dehydration of the 3-hydroxyacyl-CoA intermediate into trans-2,3-enoyl-CoA, within each cycle of fatty acid elongation. Thereby, it participates to the production of VLCFAs of different chain lengths that are involved in multiple biological processes as precursors of membrane lipids and lipid mediators.</text>
</comment>
<keyword evidence="7 14" id="KW-0276">Fatty acid metabolism</keyword>
<proteinExistence type="inferred from homology"/>
<evidence type="ECO:0000256" key="9">
    <source>
        <dbReference type="ARBA" id="ARBA00023098"/>
    </source>
</evidence>
<comment type="caution">
    <text evidence="16">The sequence shown here is derived from an EMBL/GenBank/DDBJ whole genome shotgun (WGS) entry which is preliminary data.</text>
</comment>
<evidence type="ECO:0000313" key="17">
    <source>
        <dbReference type="Proteomes" id="UP000311382"/>
    </source>
</evidence>
<name>A0A5C5FQD9_9BASI</name>
<dbReference type="Proteomes" id="UP000311382">
    <property type="component" value="Unassembled WGS sequence"/>
</dbReference>
<sequence>MAKSTSSSSPRKPTSSRGPSPPVRLYLTGYNLVSAGLWAYVLYRAVEHMAGADGYTGLKEWAGWQGTGETLAKRASGSFDAFGQTVKWIQTAAILEAVHAATGLVRSPLGTTVAQITSRLMLVWGVGELFPEVARSPVYLSMVTAWSFAEIIRYSHYVAGLAGVKVSALEWLRYTAFYVLYPLGAGSEAVLLLKSAGPAKAAYGALAGAWVYFVVCAWPPSLAVMMKYMHSQRRKHVGGASRSSVSSAANKAATPVKAAVKDITSAVSEANVLDATATETPARSTRSRAKKQ</sequence>
<evidence type="ECO:0000256" key="11">
    <source>
        <dbReference type="ARBA" id="ARBA00023160"/>
    </source>
</evidence>
<evidence type="ECO:0000256" key="13">
    <source>
        <dbReference type="ARBA" id="ARBA00036671"/>
    </source>
</evidence>
<protein>
    <recommendedName>
        <fullName evidence="4 14">Very-long-chain (3R)-3-hydroxyacyl-CoA dehydratase</fullName>
        <ecNumber evidence="4 14">4.2.1.134</ecNumber>
    </recommendedName>
</protein>
<keyword evidence="12 14" id="KW-0456">Lyase</keyword>
<keyword evidence="17" id="KW-1185">Reference proteome</keyword>
<evidence type="ECO:0000256" key="15">
    <source>
        <dbReference type="SAM" id="MobiDB-lite"/>
    </source>
</evidence>
<keyword evidence="5 14" id="KW-0444">Lipid biosynthesis</keyword>
<comment type="catalytic activity">
    <reaction evidence="13 14">
        <text>a very-long-chain (3R)-3-hydroxyacyl-CoA = a very-long-chain (2E)-enoyl-CoA + H2O</text>
        <dbReference type="Rhea" id="RHEA:45812"/>
        <dbReference type="ChEBI" id="CHEBI:15377"/>
        <dbReference type="ChEBI" id="CHEBI:83728"/>
        <dbReference type="ChEBI" id="CHEBI:85440"/>
        <dbReference type="EC" id="4.2.1.134"/>
    </reaction>
</comment>
<evidence type="ECO:0000256" key="4">
    <source>
        <dbReference type="ARBA" id="ARBA00013122"/>
    </source>
</evidence>
<evidence type="ECO:0000256" key="10">
    <source>
        <dbReference type="ARBA" id="ARBA00023136"/>
    </source>
</evidence>
<dbReference type="GO" id="GO:0042761">
    <property type="term" value="P:very long-chain fatty acid biosynthetic process"/>
    <property type="evidence" value="ECO:0007669"/>
    <property type="project" value="TreeGrafter"/>
</dbReference>
<feature type="compositionally biased region" description="Low complexity" evidence="15">
    <location>
        <begin position="1"/>
        <end position="18"/>
    </location>
</feature>
<dbReference type="EC" id="4.2.1.134" evidence="4 14"/>
<dbReference type="GO" id="GO:0030497">
    <property type="term" value="P:fatty acid elongation"/>
    <property type="evidence" value="ECO:0007669"/>
    <property type="project" value="TreeGrafter"/>
</dbReference>
<evidence type="ECO:0000256" key="3">
    <source>
        <dbReference type="ARBA" id="ARBA00007811"/>
    </source>
</evidence>
<organism evidence="16 17">
    <name type="scientific">Rhodotorula diobovata</name>
    <dbReference type="NCBI Taxonomy" id="5288"/>
    <lineage>
        <taxon>Eukaryota</taxon>
        <taxon>Fungi</taxon>
        <taxon>Dikarya</taxon>
        <taxon>Basidiomycota</taxon>
        <taxon>Pucciniomycotina</taxon>
        <taxon>Microbotryomycetes</taxon>
        <taxon>Sporidiobolales</taxon>
        <taxon>Sporidiobolaceae</taxon>
        <taxon>Rhodotorula</taxon>
    </lineage>
</organism>
<dbReference type="OrthoDB" id="46988at2759"/>
<feature type="transmembrane region" description="Helical" evidence="14">
    <location>
        <begin position="201"/>
        <end position="225"/>
    </location>
</feature>
<keyword evidence="6 14" id="KW-0812">Transmembrane</keyword>
<dbReference type="UniPathway" id="UPA00094"/>
<evidence type="ECO:0000256" key="2">
    <source>
        <dbReference type="ARBA" id="ARBA00005194"/>
    </source>
</evidence>
<evidence type="ECO:0000256" key="8">
    <source>
        <dbReference type="ARBA" id="ARBA00022989"/>
    </source>
</evidence>
<comment type="similarity">
    <text evidence="3 14">Belongs to the very long-chain fatty acids dehydratase HACD family.</text>
</comment>
<dbReference type="GO" id="GO:0102158">
    <property type="term" value="F:very-long-chain (3R)-3-hydroxyacyl-CoA dehydratase activity"/>
    <property type="evidence" value="ECO:0007669"/>
    <property type="project" value="UniProtKB-EC"/>
</dbReference>
<keyword evidence="11 14" id="KW-0275">Fatty acid biosynthesis</keyword>
<evidence type="ECO:0000256" key="14">
    <source>
        <dbReference type="RuleBase" id="RU363109"/>
    </source>
</evidence>
<feature type="transmembrane region" description="Helical" evidence="14">
    <location>
        <begin position="23"/>
        <end position="43"/>
    </location>
</feature>
<dbReference type="AlphaFoldDB" id="A0A5C5FQD9"/>
<comment type="pathway">
    <text evidence="2 14">Lipid metabolism; fatty acid biosynthesis.</text>
</comment>
<keyword evidence="10 14" id="KW-0472">Membrane</keyword>
<evidence type="ECO:0000256" key="5">
    <source>
        <dbReference type="ARBA" id="ARBA00022516"/>
    </source>
</evidence>